<accession>A0A2T5I3L7</accession>
<feature type="compositionally biased region" description="Basic and acidic residues" evidence="1">
    <location>
        <begin position="55"/>
        <end position="73"/>
    </location>
</feature>
<comment type="caution">
    <text evidence="3">The sequence shown here is derived from an EMBL/GenBank/DDBJ whole genome shotgun (WGS) entry which is preliminary data.</text>
</comment>
<organism evidence="3 4">
    <name type="scientific">Nitrosomonas oligotropha</name>
    <dbReference type="NCBI Taxonomy" id="42354"/>
    <lineage>
        <taxon>Bacteria</taxon>
        <taxon>Pseudomonadati</taxon>
        <taxon>Pseudomonadota</taxon>
        <taxon>Betaproteobacteria</taxon>
        <taxon>Nitrosomonadales</taxon>
        <taxon>Nitrosomonadaceae</taxon>
        <taxon>Nitrosomonas</taxon>
    </lineage>
</organism>
<dbReference type="InterPro" id="IPR042095">
    <property type="entry name" value="SUMF_sf"/>
</dbReference>
<dbReference type="RefSeq" id="WP_219909242.1">
    <property type="nucleotide sequence ID" value="NZ_QAOI01000003.1"/>
</dbReference>
<name>A0A2T5I3L7_9PROT</name>
<evidence type="ECO:0000256" key="1">
    <source>
        <dbReference type="SAM" id="MobiDB-lite"/>
    </source>
</evidence>
<sequence>MINEVSNPVAYPQMRGKSGVSRADLLWAFALLEESRRESLAEILGFEQNTQTVSPDEHRTAPNRTEPEDRQGTDDSVEEEVIQSNETATPSHSATASYYRVISHHQDQTESQTETSELSLPDWFTQAAPTLLEECATRIPAIHRVKPLHTGLTAWPRVLTFLQRVLGDRVEGRQPDTVKLVKQAANVKTIRRIPHRQRQHWALQARLLIDINDDNFPYRYDFLHLRDRLLQARGNEGLAVQYCYDEPGGYIVHYQQQREIIEPWAKPAQNTSILILSDLGRHAQSRQTLYAWLAFGQMLNAQGFRATVLLPAAERQIDPRLLRFFDCVVWDRASCLKPVKGDYQAEHDPCDHADNIEQLLVSLFAGVRIDSGLLRAVRYGLLNGCDIGHETAIWRHAAVMSEGDEWGWQAASKPNYFTQAQSLIKALSPAQQQKLVELIGRYHAQYPDELYFEAMYNLKLLGLPLPEAVEAATEKFLQDMVRTYHAHADNSLLHAWVKRHLARHEAKPIRQKHDYWTALMAFAKKCDEQLGGASTSEWPGDLSDEEKKTARNFLNATQDSRVYQLRQSGQNLVLVPEKSEVVQADDDSQTDLLDAWSTHAIAGTILLTLRLTDTHIFHTHTDRQGRQTVVSLNLESSREHSFQFPATGQHTFQIGAERITVDVSAAQQRKADWMTFIGSGSEGMFAESKDAQNRVHRWFWHAPILINRQTLYPGFWYSEPQLANATFKPDWAGAAGRDEYGLHADAIIAGIRHRFRWIEPTSFMMGSPENETGHYDDEKQHRVMLTQGYWLAETACTQELWQAVMRDNPSNFKGEQLPVESVSWEDAQNFLRKLNNSHPQLQLRLPTEAEWENACRAGTTGAFNFDGELSLDKVNYRSTWEYEWNKRGEGSLQQTTEVKNKKYRPNAWGLYQMHGNVLEWCQDWFGKYPSQPVIDPQGPESGAVGVLRGGSWFNGGRNCRSAFRGSGDPSSRDGRIGFRLARGHELKSSRVLGTGQQPIGNRAGGARGGWTARW</sequence>
<evidence type="ECO:0000313" key="4">
    <source>
        <dbReference type="Proteomes" id="UP000244128"/>
    </source>
</evidence>
<dbReference type="Pfam" id="PF03781">
    <property type="entry name" value="FGE-sulfatase"/>
    <property type="match status" value="1"/>
</dbReference>
<dbReference type="EMBL" id="QAOI01000003">
    <property type="protein sequence ID" value="PTQ78410.1"/>
    <property type="molecule type" value="Genomic_DNA"/>
</dbReference>
<evidence type="ECO:0000313" key="3">
    <source>
        <dbReference type="EMBL" id="PTQ78410.1"/>
    </source>
</evidence>
<feature type="compositionally biased region" description="Polar residues" evidence="1">
    <location>
        <begin position="82"/>
        <end position="93"/>
    </location>
</feature>
<dbReference type="SUPFAM" id="SSF56436">
    <property type="entry name" value="C-type lectin-like"/>
    <property type="match status" value="1"/>
</dbReference>
<protein>
    <submittedName>
        <fullName evidence="3">Formylglycine-generating enzyme required for sulfatase activity</fullName>
    </submittedName>
</protein>
<reference evidence="3 4" key="1">
    <citation type="submission" date="2018-04" db="EMBL/GenBank/DDBJ databases">
        <title>Active sludge and wastewater microbial communities from Klosterneuburg, Austria.</title>
        <authorList>
            <person name="Wagner M."/>
        </authorList>
    </citation>
    <scope>NUCLEOTIDE SEQUENCE [LARGE SCALE GENOMIC DNA]</scope>
    <source>
        <strain evidence="3 4">Nm49</strain>
    </source>
</reference>
<dbReference type="AlphaFoldDB" id="A0A2T5I3L7"/>
<proteinExistence type="predicted"/>
<gene>
    <name evidence="3" type="ORF">C8R26_103173</name>
</gene>
<dbReference type="Proteomes" id="UP000244128">
    <property type="component" value="Unassembled WGS sequence"/>
</dbReference>
<evidence type="ECO:0000259" key="2">
    <source>
        <dbReference type="Pfam" id="PF03781"/>
    </source>
</evidence>
<dbReference type="InterPro" id="IPR005532">
    <property type="entry name" value="SUMF_dom"/>
</dbReference>
<feature type="region of interest" description="Disordered" evidence="1">
    <location>
        <begin position="993"/>
        <end position="1014"/>
    </location>
</feature>
<dbReference type="InterPro" id="IPR016187">
    <property type="entry name" value="CTDL_fold"/>
</dbReference>
<feature type="region of interest" description="Disordered" evidence="1">
    <location>
        <begin position="46"/>
        <end position="93"/>
    </location>
</feature>
<dbReference type="PANTHER" id="PTHR23150">
    <property type="entry name" value="SULFATASE MODIFYING FACTOR 1, 2"/>
    <property type="match status" value="1"/>
</dbReference>
<feature type="domain" description="Sulfatase-modifying factor enzyme-like" evidence="2">
    <location>
        <begin position="758"/>
        <end position="982"/>
    </location>
</feature>
<dbReference type="Gene3D" id="3.90.1580.10">
    <property type="entry name" value="paralog of FGE (formylglycine-generating enzyme)"/>
    <property type="match status" value="1"/>
</dbReference>
<dbReference type="GO" id="GO:0120147">
    <property type="term" value="F:formylglycine-generating oxidase activity"/>
    <property type="evidence" value="ECO:0007669"/>
    <property type="project" value="TreeGrafter"/>
</dbReference>
<dbReference type="PANTHER" id="PTHR23150:SF19">
    <property type="entry name" value="FORMYLGLYCINE-GENERATING ENZYME"/>
    <property type="match status" value="1"/>
</dbReference>
<dbReference type="InterPro" id="IPR051043">
    <property type="entry name" value="Sulfatase_Mod_Factor_Kinase"/>
</dbReference>